<dbReference type="EMBL" id="JAAITX010000002">
    <property type="protein sequence ID" value="NVH57910.1"/>
    <property type="molecule type" value="Genomic_DNA"/>
</dbReference>
<proteinExistence type="predicted"/>
<dbReference type="EMBL" id="JAAIUO010000002">
    <property type="protein sequence ID" value="NSK14003.1"/>
    <property type="molecule type" value="Genomic_DNA"/>
</dbReference>
<evidence type="ECO:0000313" key="1">
    <source>
        <dbReference type="EMBL" id="NSK14003.1"/>
    </source>
</evidence>
<keyword evidence="3" id="KW-1185">Reference proteome</keyword>
<evidence type="ECO:0000313" key="2">
    <source>
        <dbReference type="EMBL" id="NVH57910.1"/>
    </source>
</evidence>
<comment type="caution">
    <text evidence="2">The sequence shown here is derived from an EMBL/GenBank/DDBJ whole genome shotgun (WGS) entry which is preliminary data.</text>
</comment>
<dbReference type="AlphaFoldDB" id="A0A850HHC8"/>
<reference evidence="3 4" key="1">
    <citation type="journal article" date="2020" name="Cell Host Microbe">
        <title>Functional and Genomic Variation between Human-Derived Isolates of Lachnospiraceae Reveals Inter- and Intra-Species Diversity.</title>
        <authorList>
            <person name="Sorbara M.T."/>
            <person name="Littmann E.R."/>
            <person name="Fontana E."/>
            <person name="Moody T.U."/>
            <person name="Kohout C.E."/>
            <person name="Gjonbalaj M."/>
            <person name="Eaton V."/>
            <person name="Seok R."/>
            <person name="Leiner I.M."/>
            <person name="Pamer E.G."/>
        </authorList>
    </citation>
    <scope>NUCLEOTIDE SEQUENCE [LARGE SCALE GENOMIC DNA]</scope>
    <source>
        <strain evidence="2 3">MSK.17.11</strain>
        <strain evidence="1 4">MSK.17.38</strain>
    </source>
</reference>
<evidence type="ECO:0000313" key="4">
    <source>
        <dbReference type="Proteomes" id="UP000701680"/>
    </source>
</evidence>
<reference evidence="2" key="2">
    <citation type="submission" date="2020-02" db="EMBL/GenBank/DDBJ databases">
        <authorList>
            <person name="Littmann E."/>
            <person name="Sorbara M."/>
        </authorList>
    </citation>
    <scope>NUCLEOTIDE SEQUENCE</scope>
    <source>
        <strain evidence="2">MSK.17.11</strain>
        <strain evidence="1">MSK.17.38</strain>
    </source>
</reference>
<name>A0A850HHC8_9FIRM</name>
<evidence type="ECO:0000313" key="3">
    <source>
        <dbReference type="Proteomes" id="UP000528555"/>
    </source>
</evidence>
<dbReference type="RefSeq" id="WP_173814398.1">
    <property type="nucleotide sequence ID" value="NZ_JAAITX010000002.1"/>
</dbReference>
<dbReference type="Proteomes" id="UP000528555">
    <property type="component" value="Unassembled WGS sequence"/>
</dbReference>
<dbReference type="Proteomes" id="UP000701680">
    <property type="component" value="Unassembled WGS sequence"/>
</dbReference>
<organism evidence="2 3">
    <name type="scientific">Dorea phocaeensis</name>
    <dbReference type="NCBI Taxonomy" id="2040291"/>
    <lineage>
        <taxon>Bacteria</taxon>
        <taxon>Bacillati</taxon>
        <taxon>Bacillota</taxon>
        <taxon>Clostridia</taxon>
        <taxon>Lachnospirales</taxon>
        <taxon>Lachnospiraceae</taxon>
        <taxon>Dorea</taxon>
    </lineage>
</organism>
<sequence length="120" mass="13314">MKTIEFKDKTELVIEEGVSLSRIVTEVDTFADLQKVSDTLTKEGNLDVVQFKTDGEVSGSYEHMALVDPLFHVCVKNEKIQAAFSLREKTEMEKEMEALKKSQEVQDGAIMELAGMVGGA</sequence>
<gene>
    <name evidence="2" type="ORF">G5A66_04435</name>
    <name evidence="1" type="ORF">G5A75_03765</name>
</gene>
<accession>A0A850HHC8</accession>
<protein>
    <submittedName>
        <fullName evidence="2">Uncharacterized protein</fullName>
    </submittedName>
</protein>